<proteinExistence type="predicted"/>
<sequence>MPFELPPFELPPFAARRPPERALTMPPPFEAPPFEVPPFEAPPFALDVLPAAGAVDPLVVLSPAIRLAPSGCSLVMVLF</sequence>
<protein>
    <submittedName>
        <fullName evidence="1">Uncharacterized protein</fullName>
    </submittedName>
</protein>
<evidence type="ECO:0000313" key="2">
    <source>
        <dbReference type="Proteomes" id="UP000635606"/>
    </source>
</evidence>
<evidence type="ECO:0000313" key="1">
    <source>
        <dbReference type="EMBL" id="GIJ69498.1"/>
    </source>
</evidence>
<name>A0A8J3ZUT6_9ACTN</name>
<dbReference type="EMBL" id="BOPH01000062">
    <property type="protein sequence ID" value="GIJ69498.1"/>
    <property type="molecule type" value="Genomic_DNA"/>
</dbReference>
<comment type="caution">
    <text evidence="1">The sequence shown here is derived from an EMBL/GenBank/DDBJ whole genome shotgun (WGS) entry which is preliminary data.</text>
</comment>
<organism evidence="1 2">
    <name type="scientific">Virgisporangium ochraceum</name>
    <dbReference type="NCBI Taxonomy" id="65505"/>
    <lineage>
        <taxon>Bacteria</taxon>
        <taxon>Bacillati</taxon>
        <taxon>Actinomycetota</taxon>
        <taxon>Actinomycetes</taxon>
        <taxon>Micromonosporales</taxon>
        <taxon>Micromonosporaceae</taxon>
        <taxon>Virgisporangium</taxon>
    </lineage>
</organism>
<dbReference type="AlphaFoldDB" id="A0A8J3ZUT6"/>
<reference evidence="1" key="1">
    <citation type="submission" date="2021-01" db="EMBL/GenBank/DDBJ databases">
        <title>Whole genome shotgun sequence of Virgisporangium ochraceum NBRC 16418.</title>
        <authorList>
            <person name="Komaki H."/>
            <person name="Tamura T."/>
        </authorList>
    </citation>
    <scope>NUCLEOTIDE SEQUENCE</scope>
    <source>
        <strain evidence="1">NBRC 16418</strain>
    </source>
</reference>
<keyword evidence="2" id="KW-1185">Reference proteome</keyword>
<dbReference type="Proteomes" id="UP000635606">
    <property type="component" value="Unassembled WGS sequence"/>
</dbReference>
<gene>
    <name evidence="1" type="ORF">Voc01_044150</name>
</gene>
<accession>A0A8J3ZUT6</accession>